<sequence>MLSTRTWSVRFFIKVTLSALLAQRATGFTPDAAHPGLTRGMANHTPMEGQRSTKWIVPRLVFFVFTNSTATSEAL</sequence>
<protein>
    <recommendedName>
        <fullName evidence="4">Secreted protein</fullName>
    </recommendedName>
</protein>
<dbReference type="AlphaFoldDB" id="A0A444S4K8"/>
<evidence type="ECO:0000256" key="1">
    <source>
        <dbReference type="SAM" id="SignalP"/>
    </source>
</evidence>
<evidence type="ECO:0000313" key="3">
    <source>
        <dbReference type="Proteomes" id="UP000288725"/>
    </source>
</evidence>
<reference evidence="2 3" key="1">
    <citation type="submission" date="2018-12" db="EMBL/GenBank/DDBJ databases">
        <title>Genome of Verticillium dahliae isolate Getta Getta.</title>
        <authorList>
            <person name="Gardiner D.M."/>
        </authorList>
    </citation>
    <scope>NUCLEOTIDE SEQUENCE [LARGE SCALE GENOMIC DNA]</scope>
    <source>
        <strain evidence="2 3">Getta Getta</strain>
    </source>
</reference>
<name>A0A444S4K8_VERDA</name>
<evidence type="ECO:0008006" key="4">
    <source>
        <dbReference type="Google" id="ProtNLM"/>
    </source>
</evidence>
<feature type="chain" id="PRO_5019543306" description="Secreted protein" evidence="1">
    <location>
        <begin position="28"/>
        <end position="75"/>
    </location>
</feature>
<comment type="caution">
    <text evidence="2">The sequence shown here is derived from an EMBL/GenBank/DDBJ whole genome shotgun (WGS) entry which is preliminary data.</text>
</comment>
<proteinExistence type="predicted"/>
<feature type="signal peptide" evidence="1">
    <location>
        <begin position="1"/>
        <end position="27"/>
    </location>
</feature>
<dbReference type="Proteomes" id="UP000288725">
    <property type="component" value="Unassembled WGS sequence"/>
</dbReference>
<accession>A0A444S4K8</accession>
<evidence type="ECO:0000313" key="2">
    <source>
        <dbReference type="EMBL" id="RXG48347.1"/>
    </source>
</evidence>
<keyword evidence="1" id="KW-0732">Signal</keyword>
<organism evidence="2 3">
    <name type="scientific">Verticillium dahliae</name>
    <name type="common">Verticillium wilt</name>
    <dbReference type="NCBI Taxonomy" id="27337"/>
    <lineage>
        <taxon>Eukaryota</taxon>
        <taxon>Fungi</taxon>
        <taxon>Dikarya</taxon>
        <taxon>Ascomycota</taxon>
        <taxon>Pezizomycotina</taxon>
        <taxon>Sordariomycetes</taxon>
        <taxon>Hypocreomycetidae</taxon>
        <taxon>Glomerellales</taxon>
        <taxon>Plectosphaerellaceae</taxon>
        <taxon>Verticillium</taxon>
    </lineage>
</organism>
<dbReference type="EMBL" id="RSDZ01000030">
    <property type="protein sequence ID" value="RXG48347.1"/>
    <property type="molecule type" value="Genomic_DNA"/>
</dbReference>
<gene>
    <name evidence="2" type="ORF">VDGE_30110</name>
</gene>